<dbReference type="AlphaFoldDB" id="X1IRH0"/>
<proteinExistence type="predicted"/>
<reference evidence="2" key="1">
    <citation type="journal article" date="2014" name="Front. Microbiol.">
        <title>High frequency of phylogenetically diverse reductive dehalogenase-homologous genes in deep subseafloor sedimentary metagenomes.</title>
        <authorList>
            <person name="Kawai M."/>
            <person name="Futagami T."/>
            <person name="Toyoda A."/>
            <person name="Takaki Y."/>
            <person name="Nishi S."/>
            <person name="Hori S."/>
            <person name="Arai W."/>
            <person name="Tsubouchi T."/>
            <person name="Morono Y."/>
            <person name="Uchiyama I."/>
            <person name="Ito T."/>
            <person name="Fujiyama A."/>
            <person name="Inagaki F."/>
            <person name="Takami H."/>
        </authorList>
    </citation>
    <scope>NUCLEOTIDE SEQUENCE</scope>
    <source>
        <strain evidence="2">Expedition CK06-06</strain>
    </source>
</reference>
<dbReference type="PROSITE" id="PS51154">
    <property type="entry name" value="MACRO"/>
    <property type="match status" value="1"/>
</dbReference>
<dbReference type="PANTHER" id="PTHR11106">
    <property type="entry name" value="GANGLIOSIDE INDUCED DIFFERENTIATION ASSOCIATED PROTEIN 2-RELATED"/>
    <property type="match status" value="1"/>
</dbReference>
<dbReference type="SUPFAM" id="SSF52949">
    <property type="entry name" value="Macro domain-like"/>
    <property type="match status" value="1"/>
</dbReference>
<evidence type="ECO:0000259" key="1">
    <source>
        <dbReference type="PROSITE" id="PS51154"/>
    </source>
</evidence>
<feature type="domain" description="Macro" evidence="1">
    <location>
        <begin position="3"/>
        <end position="165"/>
    </location>
</feature>
<sequence>MNKLIREIGFKSGKKLQILSGDITKEHVDAIVNAANAYLQHGGGVAGVISLNGGPQIQKQSDRWIERYGPIRHESPAYTSGGDLHCRYVIHVVGPVWGEGDEDKKLAAAIMGALNLGNQLGVSSIAFPSISTGIFGFPKERAAQIILQEFVDYFGESPDTSLELV</sequence>
<dbReference type="PANTHER" id="PTHR11106:SF111">
    <property type="entry name" value="MACRO DOMAIN-CONTAINING PROTEIN"/>
    <property type="match status" value="1"/>
</dbReference>
<dbReference type="EMBL" id="BARU01042382">
    <property type="protein sequence ID" value="GAH84322.1"/>
    <property type="molecule type" value="Genomic_DNA"/>
</dbReference>
<accession>X1IRH0</accession>
<evidence type="ECO:0000313" key="2">
    <source>
        <dbReference type="EMBL" id="GAH84322.1"/>
    </source>
</evidence>
<name>X1IRH0_9ZZZZ</name>
<dbReference type="SMART" id="SM00506">
    <property type="entry name" value="A1pp"/>
    <property type="match status" value="1"/>
</dbReference>
<dbReference type="Gene3D" id="3.40.220.10">
    <property type="entry name" value="Leucine Aminopeptidase, subunit E, domain 1"/>
    <property type="match status" value="1"/>
</dbReference>
<dbReference type="CDD" id="cd02907">
    <property type="entry name" value="Macro_Af1521_BAL-like"/>
    <property type="match status" value="1"/>
</dbReference>
<feature type="non-terminal residue" evidence="2">
    <location>
        <position position="165"/>
    </location>
</feature>
<protein>
    <recommendedName>
        <fullName evidence="1">Macro domain-containing protein</fullName>
    </recommendedName>
</protein>
<comment type="caution">
    <text evidence="2">The sequence shown here is derived from an EMBL/GenBank/DDBJ whole genome shotgun (WGS) entry which is preliminary data.</text>
</comment>
<dbReference type="InterPro" id="IPR002589">
    <property type="entry name" value="Macro_dom"/>
</dbReference>
<organism evidence="2">
    <name type="scientific">marine sediment metagenome</name>
    <dbReference type="NCBI Taxonomy" id="412755"/>
    <lineage>
        <taxon>unclassified sequences</taxon>
        <taxon>metagenomes</taxon>
        <taxon>ecological metagenomes</taxon>
    </lineage>
</organism>
<dbReference type="InterPro" id="IPR043472">
    <property type="entry name" value="Macro_dom-like"/>
</dbReference>
<gene>
    <name evidence="2" type="ORF">S03H2_65133</name>
</gene>
<dbReference type="Pfam" id="PF01661">
    <property type="entry name" value="Macro"/>
    <property type="match status" value="1"/>
</dbReference>